<dbReference type="Proteomes" id="UP000246085">
    <property type="component" value="Chromosome BRAD3257"/>
</dbReference>
<dbReference type="RefSeq" id="WP_244607695.1">
    <property type="nucleotide sequence ID" value="NZ_LS398110.1"/>
</dbReference>
<protein>
    <recommendedName>
        <fullName evidence="3">Avidin family protein</fullName>
    </recommendedName>
</protein>
<gene>
    <name evidence="1" type="ORF">BRAD3257_5988</name>
</gene>
<name>A0A2U3Q659_9BRAD</name>
<organism evidence="1 2">
    <name type="scientific">Bradyrhizobium vignae</name>
    <dbReference type="NCBI Taxonomy" id="1549949"/>
    <lineage>
        <taxon>Bacteria</taxon>
        <taxon>Pseudomonadati</taxon>
        <taxon>Pseudomonadota</taxon>
        <taxon>Alphaproteobacteria</taxon>
        <taxon>Hyphomicrobiales</taxon>
        <taxon>Nitrobacteraceae</taxon>
        <taxon>Bradyrhizobium</taxon>
    </lineage>
</organism>
<reference evidence="1 2" key="1">
    <citation type="submission" date="2018-03" db="EMBL/GenBank/DDBJ databases">
        <authorList>
            <person name="Gully D."/>
        </authorList>
    </citation>
    <scope>NUCLEOTIDE SEQUENCE [LARGE SCALE GENOMIC DNA]</scope>
    <source>
        <strain evidence="1">ORS3257</strain>
    </source>
</reference>
<evidence type="ECO:0008006" key="3">
    <source>
        <dbReference type="Google" id="ProtNLM"/>
    </source>
</evidence>
<dbReference type="SUPFAM" id="SSF50876">
    <property type="entry name" value="Avidin/streptavidin"/>
    <property type="match status" value="1"/>
</dbReference>
<proteinExistence type="predicted"/>
<dbReference type="Gene3D" id="2.40.128.30">
    <property type="entry name" value="Avidin-like"/>
    <property type="match status" value="1"/>
</dbReference>
<dbReference type="EMBL" id="LS398110">
    <property type="protein sequence ID" value="SPP96913.1"/>
    <property type="molecule type" value="Genomic_DNA"/>
</dbReference>
<accession>A0A2U3Q659</accession>
<dbReference type="InterPro" id="IPR036896">
    <property type="entry name" value="Avidin-like_sf"/>
</dbReference>
<sequence>MASDIAWVGNRRNQFGSILRITDDANGRIEGSFETALDDSGFFGQAVPVTGFHRGNCIAFVAVGSSVTGDRAVSYTGLLRHGKMETAWFVIADQALSASREGEPARLKPVNWWRAVTTNVDTFERS</sequence>
<evidence type="ECO:0000313" key="2">
    <source>
        <dbReference type="Proteomes" id="UP000246085"/>
    </source>
</evidence>
<dbReference type="KEGG" id="bvz:BRAD3257_5988"/>
<evidence type="ECO:0000313" key="1">
    <source>
        <dbReference type="EMBL" id="SPP96913.1"/>
    </source>
</evidence>
<dbReference type="AlphaFoldDB" id="A0A2U3Q659"/>